<dbReference type="OrthoDB" id="163538at2"/>
<feature type="compositionally biased region" description="Basic and acidic residues" evidence="1">
    <location>
        <begin position="1"/>
        <end position="16"/>
    </location>
</feature>
<organism evidence="2 3">
    <name type="scientific">Micromonospora acroterricola</name>
    <dbReference type="NCBI Taxonomy" id="2202421"/>
    <lineage>
        <taxon>Bacteria</taxon>
        <taxon>Bacillati</taxon>
        <taxon>Actinomycetota</taxon>
        <taxon>Actinomycetes</taxon>
        <taxon>Micromonosporales</taxon>
        <taxon>Micromonosporaceae</taxon>
        <taxon>Micromonospora</taxon>
    </lineage>
</organism>
<accession>A0A317D2I6</accession>
<reference evidence="2 3" key="1">
    <citation type="submission" date="2018-05" db="EMBL/GenBank/DDBJ databases">
        <title>Micromonospora atacamensis sp. nov., a novel actinobacteria isolated from high altitude Atacama Desert soil.</title>
        <authorList>
            <person name="Carro L."/>
            <person name="Golinska P."/>
            <person name="Klenk H.-P."/>
            <person name="Goodfellow M."/>
        </authorList>
    </citation>
    <scope>NUCLEOTIDE SEQUENCE [LARGE SCALE GENOMIC DNA]</scope>
    <source>
        <strain evidence="2 3">5R2A7</strain>
    </source>
</reference>
<sequence length="82" mass="9124">MDRTDGVRDQRGDRLRGLPSGRWLSDSHVGGSDAALLHAVVELATNVIDHARTRSRIDASDSCSAHHGKLRRRWRRDALRAG</sequence>
<dbReference type="RefSeq" id="WP_109817808.1">
    <property type="nucleotide sequence ID" value="NZ_QGKR01000186.1"/>
</dbReference>
<proteinExistence type="predicted"/>
<keyword evidence="3" id="KW-1185">Reference proteome</keyword>
<dbReference type="EMBL" id="QGKR01000186">
    <property type="protein sequence ID" value="PWR09048.1"/>
    <property type="molecule type" value="Genomic_DNA"/>
</dbReference>
<dbReference type="AlphaFoldDB" id="A0A317D2I6"/>
<gene>
    <name evidence="2" type="ORF">DKT68_13840</name>
</gene>
<evidence type="ECO:0000256" key="1">
    <source>
        <dbReference type="SAM" id="MobiDB-lite"/>
    </source>
</evidence>
<evidence type="ECO:0000313" key="2">
    <source>
        <dbReference type="EMBL" id="PWR09048.1"/>
    </source>
</evidence>
<name>A0A317D2I6_9ACTN</name>
<evidence type="ECO:0000313" key="3">
    <source>
        <dbReference type="Proteomes" id="UP000245410"/>
    </source>
</evidence>
<feature type="region of interest" description="Disordered" evidence="1">
    <location>
        <begin position="1"/>
        <end position="27"/>
    </location>
</feature>
<protein>
    <submittedName>
        <fullName evidence="2">Uncharacterized protein</fullName>
    </submittedName>
</protein>
<comment type="caution">
    <text evidence="2">The sequence shown here is derived from an EMBL/GenBank/DDBJ whole genome shotgun (WGS) entry which is preliminary data.</text>
</comment>
<dbReference type="Proteomes" id="UP000245410">
    <property type="component" value="Unassembled WGS sequence"/>
</dbReference>